<feature type="transmembrane region" description="Helical" evidence="9">
    <location>
        <begin position="59"/>
        <end position="77"/>
    </location>
</feature>
<proteinExistence type="inferred from homology"/>
<keyword evidence="12" id="KW-1185">Reference proteome</keyword>
<evidence type="ECO:0000313" key="11">
    <source>
        <dbReference type="EMBL" id="SFN86045.1"/>
    </source>
</evidence>
<organism evidence="11 12">
    <name type="scientific">Cohaesibacter marisflavi</name>
    <dbReference type="NCBI Taxonomy" id="655353"/>
    <lineage>
        <taxon>Bacteria</taxon>
        <taxon>Pseudomonadati</taxon>
        <taxon>Pseudomonadota</taxon>
        <taxon>Alphaproteobacteria</taxon>
        <taxon>Hyphomicrobiales</taxon>
        <taxon>Cohaesibacteraceae</taxon>
    </lineage>
</organism>
<dbReference type="OrthoDB" id="7842277at2"/>
<dbReference type="GO" id="GO:0005886">
    <property type="term" value="C:plasma membrane"/>
    <property type="evidence" value="ECO:0007669"/>
    <property type="project" value="UniProtKB-SubCell"/>
</dbReference>
<gene>
    <name evidence="11" type="ORF">SAMN04488056_102227</name>
</gene>
<evidence type="ECO:0000256" key="8">
    <source>
        <dbReference type="ARBA" id="ARBA00038436"/>
    </source>
</evidence>
<dbReference type="Pfam" id="PF04290">
    <property type="entry name" value="DctQ"/>
    <property type="match status" value="1"/>
</dbReference>
<comment type="subcellular location">
    <subcellularLocation>
        <location evidence="1 9">Cell inner membrane</location>
        <topology evidence="1 9">Multi-pass membrane protein</topology>
    </subcellularLocation>
</comment>
<dbReference type="PANTHER" id="PTHR35011:SF2">
    <property type="entry name" value="2,3-DIKETO-L-GULONATE TRAP TRANSPORTER SMALL PERMEASE PROTEIN YIAM"/>
    <property type="match status" value="1"/>
</dbReference>
<evidence type="ECO:0000259" key="10">
    <source>
        <dbReference type="Pfam" id="PF04290"/>
    </source>
</evidence>
<protein>
    <recommendedName>
        <fullName evidence="9">TRAP transporter small permease protein</fullName>
    </recommendedName>
</protein>
<keyword evidence="5 9" id="KW-0812">Transmembrane</keyword>
<accession>A0A1I5CG96</accession>
<feature type="transmembrane region" description="Helical" evidence="9">
    <location>
        <begin position="138"/>
        <end position="161"/>
    </location>
</feature>
<evidence type="ECO:0000256" key="6">
    <source>
        <dbReference type="ARBA" id="ARBA00022989"/>
    </source>
</evidence>
<keyword evidence="2 9" id="KW-0813">Transport</keyword>
<evidence type="ECO:0000256" key="3">
    <source>
        <dbReference type="ARBA" id="ARBA00022475"/>
    </source>
</evidence>
<dbReference type="EMBL" id="FOVR01000002">
    <property type="protein sequence ID" value="SFN86045.1"/>
    <property type="molecule type" value="Genomic_DNA"/>
</dbReference>
<dbReference type="InterPro" id="IPR055348">
    <property type="entry name" value="DctQ"/>
</dbReference>
<evidence type="ECO:0000256" key="7">
    <source>
        <dbReference type="ARBA" id="ARBA00023136"/>
    </source>
</evidence>
<comment type="subunit">
    <text evidence="9">The complex comprises the extracytoplasmic solute receptor protein and the two transmembrane proteins.</text>
</comment>
<evidence type="ECO:0000256" key="4">
    <source>
        <dbReference type="ARBA" id="ARBA00022519"/>
    </source>
</evidence>
<feature type="transmembrane region" description="Helical" evidence="9">
    <location>
        <begin position="23"/>
        <end position="47"/>
    </location>
</feature>
<dbReference type="Proteomes" id="UP000199236">
    <property type="component" value="Unassembled WGS sequence"/>
</dbReference>
<dbReference type="STRING" id="655353.SAMN04488056_102227"/>
<dbReference type="InterPro" id="IPR007387">
    <property type="entry name" value="TRAP_DctQ"/>
</dbReference>
<reference evidence="11 12" key="1">
    <citation type="submission" date="2016-10" db="EMBL/GenBank/DDBJ databases">
        <authorList>
            <person name="de Groot N.N."/>
        </authorList>
    </citation>
    <scope>NUCLEOTIDE SEQUENCE [LARGE SCALE GENOMIC DNA]</scope>
    <source>
        <strain evidence="11 12">CGMCC 1.9157</strain>
    </source>
</reference>
<evidence type="ECO:0000256" key="1">
    <source>
        <dbReference type="ARBA" id="ARBA00004429"/>
    </source>
</evidence>
<keyword evidence="6 9" id="KW-1133">Transmembrane helix</keyword>
<evidence type="ECO:0000256" key="9">
    <source>
        <dbReference type="RuleBase" id="RU369079"/>
    </source>
</evidence>
<keyword evidence="3" id="KW-1003">Cell membrane</keyword>
<comment type="similarity">
    <text evidence="8 9">Belongs to the TRAP transporter small permease family.</text>
</comment>
<sequence>MSGPAPAYQVHPVLRAEKLLMHLLTWLLTALFGLIFVLVVILVIMRYGFNTTIIGGSEATVMLFIYTTALGAAVDIARGKHIRIDALIDSLPLRIKSWLEGINLILIGILHAMLLYYSTQWISVVGNSEDPVLHIAEGLIEVAIPIGCAFAILFCITRLIALIMTPLPKPTN</sequence>
<evidence type="ECO:0000256" key="5">
    <source>
        <dbReference type="ARBA" id="ARBA00022692"/>
    </source>
</evidence>
<evidence type="ECO:0000313" key="12">
    <source>
        <dbReference type="Proteomes" id="UP000199236"/>
    </source>
</evidence>
<evidence type="ECO:0000256" key="2">
    <source>
        <dbReference type="ARBA" id="ARBA00022448"/>
    </source>
</evidence>
<dbReference type="AlphaFoldDB" id="A0A1I5CG96"/>
<name>A0A1I5CG96_9HYPH</name>
<dbReference type="GO" id="GO:0015740">
    <property type="term" value="P:C4-dicarboxylate transport"/>
    <property type="evidence" value="ECO:0007669"/>
    <property type="project" value="TreeGrafter"/>
</dbReference>
<keyword evidence="7 9" id="KW-0472">Membrane</keyword>
<keyword evidence="4 9" id="KW-0997">Cell inner membrane</keyword>
<dbReference type="GO" id="GO:0022857">
    <property type="term" value="F:transmembrane transporter activity"/>
    <property type="evidence" value="ECO:0007669"/>
    <property type="project" value="UniProtKB-UniRule"/>
</dbReference>
<dbReference type="PANTHER" id="PTHR35011">
    <property type="entry name" value="2,3-DIKETO-L-GULONATE TRAP TRANSPORTER SMALL PERMEASE PROTEIN YIAM"/>
    <property type="match status" value="1"/>
</dbReference>
<feature type="transmembrane region" description="Helical" evidence="9">
    <location>
        <begin position="98"/>
        <end position="118"/>
    </location>
</feature>
<dbReference type="RefSeq" id="WP_090069457.1">
    <property type="nucleotide sequence ID" value="NZ_FOVR01000002.1"/>
</dbReference>
<comment type="function">
    <text evidence="9">Part of the tripartite ATP-independent periplasmic (TRAP) transport system.</text>
</comment>
<feature type="domain" description="Tripartite ATP-independent periplasmic transporters DctQ component" evidence="10">
    <location>
        <begin position="35"/>
        <end position="162"/>
    </location>
</feature>